<protein>
    <submittedName>
        <fullName evidence="3">Uncharacterized protein</fullName>
    </submittedName>
</protein>
<keyword evidence="2" id="KW-0812">Transmembrane</keyword>
<keyword evidence="4" id="KW-1185">Reference proteome</keyword>
<feature type="transmembrane region" description="Helical" evidence="2">
    <location>
        <begin position="45"/>
        <end position="66"/>
    </location>
</feature>
<name>A0A0C1EH59_ASPUT</name>
<dbReference type="Proteomes" id="UP000053475">
    <property type="component" value="Unassembled WGS sequence"/>
</dbReference>
<evidence type="ECO:0000256" key="1">
    <source>
        <dbReference type="SAM" id="MobiDB-lite"/>
    </source>
</evidence>
<evidence type="ECO:0000313" key="3">
    <source>
        <dbReference type="EMBL" id="KIA75984.1"/>
    </source>
</evidence>
<gene>
    <name evidence="3" type="ORF">HK57_00161</name>
</gene>
<dbReference type="AlphaFoldDB" id="A0A0C1EH59"/>
<accession>A0A0C1EH59</accession>
<organism evidence="3 4">
    <name type="scientific">Aspergillus ustus</name>
    <dbReference type="NCBI Taxonomy" id="40382"/>
    <lineage>
        <taxon>Eukaryota</taxon>
        <taxon>Fungi</taxon>
        <taxon>Dikarya</taxon>
        <taxon>Ascomycota</taxon>
        <taxon>Pezizomycotina</taxon>
        <taxon>Eurotiomycetes</taxon>
        <taxon>Eurotiomycetidae</taxon>
        <taxon>Eurotiales</taxon>
        <taxon>Aspergillaceae</taxon>
        <taxon>Aspergillus</taxon>
        <taxon>Aspergillus subgen. Nidulantes</taxon>
    </lineage>
</organism>
<dbReference type="EMBL" id="JOMC01000015">
    <property type="protein sequence ID" value="KIA75984.1"/>
    <property type="molecule type" value="Genomic_DNA"/>
</dbReference>
<comment type="caution">
    <text evidence="3">The sequence shown here is derived from an EMBL/GenBank/DDBJ whole genome shotgun (WGS) entry which is preliminary data.</text>
</comment>
<evidence type="ECO:0000313" key="4">
    <source>
        <dbReference type="Proteomes" id="UP000053475"/>
    </source>
</evidence>
<feature type="compositionally biased region" description="Basic and acidic residues" evidence="1">
    <location>
        <begin position="94"/>
        <end position="104"/>
    </location>
</feature>
<feature type="region of interest" description="Disordered" evidence="1">
    <location>
        <begin position="85"/>
        <end position="104"/>
    </location>
</feature>
<keyword evidence="2" id="KW-1133">Transmembrane helix</keyword>
<reference evidence="3 4" key="1">
    <citation type="submission" date="2014-11" db="EMBL/GenBank/DDBJ databases">
        <title>Genomics derived discovery of secondary metabolites biosynthetic gene clusters in Aspergillus ustus.</title>
        <authorList>
            <person name="Pi B."/>
            <person name="Dai F."/>
            <person name="Song X."/>
            <person name="Zhu C."/>
            <person name="Li H."/>
            <person name="Yu D."/>
        </authorList>
    </citation>
    <scope>NUCLEOTIDE SEQUENCE [LARGE SCALE GENOMIC DNA]</scope>
    <source>
        <strain evidence="3 4">3.3904</strain>
    </source>
</reference>
<sequence length="104" mass="11679">MQKCIFEIHHFRYAGTISLLSLPLSASPPPLPDPALRATTPALDILPILVPVAIIVFMPTSGLLKWNLRNRSDRMRFDPSLWMGFDESPNAGSERPRRAEEVLL</sequence>
<proteinExistence type="predicted"/>
<keyword evidence="2" id="KW-0472">Membrane</keyword>
<evidence type="ECO:0000256" key="2">
    <source>
        <dbReference type="SAM" id="Phobius"/>
    </source>
</evidence>